<sequence length="160" mass="18465">MRDEQEACRAIERYADTVKRLCIIHLKSGPDTEDIFQNVFLKYVLSSAVFESEEHEKAWVIRVTINECKDLLKSFFRSRTVPLEGLPDLPAQDPSGGREVLEAVLSLPQRYRDVIYLHYYEGYSAVEIGKLLSKNVNSIYTLLHRARTLLRKNLGGDEFE</sequence>
<organism evidence="7 8">
    <name type="scientific">Yanshouia hominis</name>
    <dbReference type="NCBI Taxonomy" id="2763673"/>
    <lineage>
        <taxon>Bacteria</taxon>
        <taxon>Bacillati</taxon>
        <taxon>Bacillota</taxon>
        <taxon>Clostridia</taxon>
        <taxon>Eubacteriales</taxon>
        <taxon>Oscillospiraceae</taxon>
        <taxon>Yanshouia</taxon>
    </lineage>
</organism>
<dbReference type="InterPro" id="IPR013249">
    <property type="entry name" value="RNA_pol_sigma70_r4_t2"/>
</dbReference>
<keyword evidence="3" id="KW-0731">Sigma factor</keyword>
<feature type="domain" description="RNA polymerase sigma factor 70 region 4 type 2" evidence="6">
    <location>
        <begin position="98"/>
        <end position="149"/>
    </location>
</feature>
<dbReference type="PANTHER" id="PTHR43133:SF60">
    <property type="entry name" value="RNA POLYMERASE SIGMA FACTOR SIGV"/>
    <property type="match status" value="1"/>
</dbReference>
<dbReference type="Gene3D" id="1.10.1740.10">
    <property type="match status" value="1"/>
</dbReference>
<comment type="similarity">
    <text evidence="1">Belongs to the sigma-70 factor family. ECF subfamily.</text>
</comment>
<dbReference type="InterPro" id="IPR007627">
    <property type="entry name" value="RNA_pol_sigma70_r2"/>
</dbReference>
<dbReference type="InterPro" id="IPR036388">
    <property type="entry name" value="WH-like_DNA-bd_sf"/>
</dbReference>
<dbReference type="RefSeq" id="WP_262400339.1">
    <property type="nucleotide sequence ID" value="NZ_JACRTB010000016.1"/>
</dbReference>
<evidence type="ECO:0000259" key="6">
    <source>
        <dbReference type="Pfam" id="PF08281"/>
    </source>
</evidence>
<dbReference type="InterPro" id="IPR039425">
    <property type="entry name" value="RNA_pol_sigma-70-like"/>
</dbReference>
<keyword evidence="4" id="KW-0804">Transcription</keyword>
<feature type="domain" description="RNA polymerase sigma-70 region 2" evidence="5">
    <location>
        <begin position="11"/>
        <end position="73"/>
    </location>
</feature>
<evidence type="ECO:0000256" key="1">
    <source>
        <dbReference type="ARBA" id="ARBA00010641"/>
    </source>
</evidence>
<dbReference type="CDD" id="cd06171">
    <property type="entry name" value="Sigma70_r4"/>
    <property type="match status" value="1"/>
</dbReference>
<dbReference type="InterPro" id="IPR014284">
    <property type="entry name" value="RNA_pol_sigma-70_dom"/>
</dbReference>
<proteinExistence type="inferred from homology"/>
<evidence type="ECO:0000313" key="8">
    <source>
        <dbReference type="Proteomes" id="UP000658131"/>
    </source>
</evidence>
<dbReference type="EMBL" id="JACRTB010000016">
    <property type="protein sequence ID" value="MBC8576862.1"/>
    <property type="molecule type" value="Genomic_DNA"/>
</dbReference>
<dbReference type="Pfam" id="PF08281">
    <property type="entry name" value="Sigma70_r4_2"/>
    <property type="match status" value="1"/>
</dbReference>
<dbReference type="Pfam" id="PF04542">
    <property type="entry name" value="Sigma70_r2"/>
    <property type="match status" value="1"/>
</dbReference>
<dbReference type="SUPFAM" id="SSF88946">
    <property type="entry name" value="Sigma2 domain of RNA polymerase sigma factors"/>
    <property type="match status" value="1"/>
</dbReference>
<evidence type="ECO:0000256" key="4">
    <source>
        <dbReference type="ARBA" id="ARBA00023163"/>
    </source>
</evidence>
<protein>
    <submittedName>
        <fullName evidence="7">Sigma-70 family RNA polymerase sigma factor</fullName>
    </submittedName>
</protein>
<evidence type="ECO:0000313" key="7">
    <source>
        <dbReference type="EMBL" id="MBC8576862.1"/>
    </source>
</evidence>
<evidence type="ECO:0000256" key="2">
    <source>
        <dbReference type="ARBA" id="ARBA00023015"/>
    </source>
</evidence>
<evidence type="ECO:0000259" key="5">
    <source>
        <dbReference type="Pfam" id="PF04542"/>
    </source>
</evidence>
<accession>A0ABR7NKD0</accession>
<dbReference type="InterPro" id="IPR013325">
    <property type="entry name" value="RNA_pol_sigma_r2"/>
</dbReference>
<dbReference type="NCBIfam" id="TIGR02937">
    <property type="entry name" value="sigma70-ECF"/>
    <property type="match status" value="1"/>
</dbReference>
<evidence type="ECO:0000256" key="3">
    <source>
        <dbReference type="ARBA" id="ARBA00023082"/>
    </source>
</evidence>
<dbReference type="Gene3D" id="1.10.10.10">
    <property type="entry name" value="Winged helix-like DNA-binding domain superfamily/Winged helix DNA-binding domain"/>
    <property type="match status" value="1"/>
</dbReference>
<dbReference type="PANTHER" id="PTHR43133">
    <property type="entry name" value="RNA POLYMERASE ECF-TYPE SIGMA FACTO"/>
    <property type="match status" value="1"/>
</dbReference>
<reference evidence="7 8" key="1">
    <citation type="submission" date="2020-08" db="EMBL/GenBank/DDBJ databases">
        <title>Genome public.</title>
        <authorList>
            <person name="Liu C."/>
            <person name="Sun Q."/>
        </authorList>
    </citation>
    <scope>NUCLEOTIDE SEQUENCE [LARGE SCALE GENOMIC DNA]</scope>
    <source>
        <strain evidence="7 8">BX1</strain>
    </source>
</reference>
<dbReference type="Proteomes" id="UP000658131">
    <property type="component" value="Unassembled WGS sequence"/>
</dbReference>
<dbReference type="SUPFAM" id="SSF88659">
    <property type="entry name" value="Sigma3 and sigma4 domains of RNA polymerase sigma factors"/>
    <property type="match status" value="1"/>
</dbReference>
<gene>
    <name evidence="7" type="ORF">H8717_10665</name>
</gene>
<comment type="caution">
    <text evidence="7">The sequence shown here is derived from an EMBL/GenBank/DDBJ whole genome shotgun (WGS) entry which is preliminary data.</text>
</comment>
<dbReference type="InterPro" id="IPR013324">
    <property type="entry name" value="RNA_pol_sigma_r3/r4-like"/>
</dbReference>
<keyword evidence="2" id="KW-0805">Transcription regulation</keyword>
<name>A0ABR7NKD0_9FIRM</name>
<keyword evidence="8" id="KW-1185">Reference proteome</keyword>